<reference evidence="1 2" key="1">
    <citation type="submission" date="2015-03" db="EMBL/GenBank/DDBJ databases">
        <authorList>
            <person name="Murphy D."/>
        </authorList>
    </citation>
    <scope>NUCLEOTIDE SEQUENCE [LARGE SCALE GENOMIC DNA]</scope>
    <source>
        <strain evidence="1 2">KMM 520</strain>
    </source>
</reference>
<dbReference type="PATRIC" id="fig|1315283.4.peg.1124"/>
<proteinExistence type="predicted"/>
<accession>A0A0U2X191</accession>
<protein>
    <submittedName>
        <fullName evidence="1">Uncharacterized protein</fullName>
    </submittedName>
</protein>
<dbReference type="KEGG" id="ptn:PTRA_a1296"/>
<evidence type="ECO:0000313" key="1">
    <source>
        <dbReference type="EMBL" id="ALS32530.1"/>
    </source>
</evidence>
<dbReference type="AlphaFoldDB" id="A0A0U2X191"/>
<organism evidence="1">
    <name type="scientific">Pseudoalteromonas translucida KMM 520</name>
    <dbReference type="NCBI Taxonomy" id="1315283"/>
    <lineage>
        <taxon>Bacteria</taxon>
        <taxon>Pseudomonadati</taxon>
        <taxon>Pseudomonadota</taxon>
        <taxon>Gammaproteobacteria</taxon>
        <taxon>Alteromonadales</taxon>
        <taxon>Pseudoalteromonadaceae</taxon>
        <taxon>Pseudoalteromonas</taxon>
    </lineage>
</organism>
<dbReference type="Proteomes" id="UP000065261">
    <property type="component" value="Chromosome I"/>
</dbReference>
<dbReference type="EMBL" id="CP011034">
    <property type="protein sequence ID" value="ALS32530.1"/>
    <property type="molecule type" value="Genomic_DNA"/>
</dbReference>
<evidence type="ECO:0000313" key="2">
    <source>
        <dbReference type="Proteomes" id="UP000065261"/>
    </source>
</evidence>
<gene>
    <name evidence="1" type="ORF">PTRA_a1296</name>
</gene>
<sequence length="45" mass="5564">MLHKWCIITQHIFLLYRHEKFYLSLEPLSASIRNALFFNDLKKHF</sequence>
<name>A0A0U2X191_9GAMM</name>